<dbReference type="SUPFAM" id="SSF81995">
    <property type="entry name" value="beta-sandwich domain of Sec23/24"/>
    <property type="match status" value="1"/>
</dbReference>
<keyword evidence="4" id="KW-1185">Reference proteome</keyword>
<dbReference type="InterPro" id="IPR036691">
    <property type="entry name" value="Endo/exonu/phosph_ase_sf"/>
</dbReference>
<feature type="compositionally biased region" description="Pro residues" evidence="1">
    <location>
        <begin position="235"/>
        <end position="250"/>
    </location>
</feature>
<feature type="compositionally biased region" description="Polar residues" evidence="1">
    <location>
        <begin position="616"/>
        <end position="632"/>
    </location>
</feature>
<dbReference type="EMBL" id="JBFOLK010000004">
    <property type="protein sequence ID" value="KAL2516921.1"/>
    <property type="molecule type" value="Genomic_DNA"/>
</dbReference>
<name>A0ABD1TW25_9LAMI</name>
<dbReference type="InterPro" id="IPR050410">
    <property type="entry name" value="CCR4/nocturin_mRNA_transcr"/>
</dbReference>
<feature type="domain" description="N-acetyltransferase" evidence="2">
    <location>
        <begin position="10"/>
        <end position="150"/>
    </location>
</feature>
<gene>
    <name evidence="3" type="ORF">Adt_13168</name>
</gene>
<dbReference type="InterPro" id="IPR000182">
    <property type="entry name" value="GNAT_dom"/>
</dbReference>
<dbReference type="PANTHER" id="PTHR12121">
    <property type="entry name" value="CARBON CATABOLITE REPRESSOR PROTEIN 4"/>
    <property type="match status" value="1"/>
</dbReference>
<organism evidence="3 4">
    <name type="scientific">Abeliophyllum distichum</name>
    <dbReference type="NCBI Taxonomy" id="126358"/>
    <lineage>
        <taxon>Eukaryota</taxon>
        <taxon>Viridiplantae</taxon>
        <taxon>Streptophyta</taxon>
        <taxon>Embryophyta</taxon>
        <taxon>Tracheophyta</taxon>
        <taxon>Spermatophyta</taxon>
        <taxon>Magnoliopsida</taxon>
        <taxon>eudicotyledons</taxon>
        <taxon>Gunneridae</taxon>
        <taxon>Pentapetalae</taxon>
        <taxon>asterids</taxon>
        <taxon>lamiids</taxon>
        <taxon>Lamiales</taxon>
        <taxon>Oleaceae</taxon>
        <taxon>Forsythieae</taxon>
        <taxon>Abeliophyllum</taxon>
    </lineage>
</organism>
<dbReference type="FunFam" id="3.40.630.30:FF:000006">
    <property type="entry name" value="Putative n-alpha-acetyltransferase 50"/>
    <property type="match status" value="1"/>
</dbReference>
<evidence type="ECO:0000313" key="3">
    <source>
        <dbReference type="EMBL" id="KAL2516921.1"/>
    </source>
</evidence>
<reference evidence="4" key="1">
    <citation type="submission" date="2024-07" db="EMBL/GenBank/DDBJ databases">
        <title>Two chromosome-level genome assemblies of Korean endemic species Abeliophyllum distichum and Forsythia ovata (Oleaceae).</title>
        <authorList>
            <person name="Jang H."/>
        </authorList>
    </citation>
    <scope>NUCLEOTIDE SEQUENCE [LARGE SCALE GENOMIC DNA]</scope>
</reference>
<feature type="region of interest" description="Disordered" evidence="1">
    <location>
        <begin position="615"/>
        <end position="644"/>
    </location>
</feature>
<dbReference type="SUPFAM" id="SSF56219">
    <property type="entry name" value="DNase I-like"/>
    <property type="match status" value="1"/>
</dbReference>
<evidence type="ECO:0000313" key="4">
    <source>
        <dbReference type="Proteomes" id="UP001604336"/>
    </source>
</evidence>
<dbReference type="SUPFAM" id="SSF55729">
    <property type="entry name" value="Acyl-CoA N-acyltransferases (Nat)"/>
    <property type="match status" value="1"/>
</dbReference>
<dbReference type="Gene3D" id="3.60.10.10">
    <property type="entry name" value="Endonuclease/exonuclease/phosphatase"/>
    <property type="match status" value="2"/>
</dbReference>
<feature type="compositionally biased region" description="Polar residues" evidence="1">
    <location>
        <begin position="180"/>
        <end position="191"/>
    </location>
</feature>
<dbReference type="InterPro" id="IPR016181">
    <property type="entry name" value="Acyl_CoA_acyltransferase"/>
</dbReference>
<feature type="region of interest" description="Disordered" evidence="1">
    <location>
        <begin position="699"/>
        <end position="730"/>
    </location>
</feature>
<feature type="compositionally biased region" description="Low complexity" evidence="1">
    <location>
        <begin position="705"/>
        <end position="727"/>
    </location>
</feature>
<dbReference type="AlphaFoldDB" id="A0ABD1TW25"/>
<proteinExistence type="predicted"/>
<comment type="caution">
    <text evidence="3">The sequence shown here is derived from an EMBL/GenBank/DDBJ whole genome shotgun (WGS) entry which is preliminary data.</text>
</comment>
<sequence length="966" mass="107867">MGVGGRDVSMSLDGVRDKNLMQLKKLNTVLFPVRYNDKYYADALASGEFTKLAYYSDICVGSIACRLEKKEGGGIRVYIMTLGVLAPYRGLGVGTKLLSHVLDLCAKQNIGEIYLHVQTNNEDAINFYKKFGFEITETIQNYYTNISPPDCFPKGGRGRGRRPYSDKSSGSDPQFVSGDSHFQSVQDTNQGFRPADFSKFPPPRQPNYRTIPPPSQYGSGQQFYGPRPQFSRPTPQQPYRPPPQFRPVGPPFGHDQKFRPQQQQFRPRAPKPADYRSWEFAKPGPPPHCERFTVLSYNILADYLATNHLSKLYFHIPRHILDWSWRKRNIIFELGLWSADILCFQEVDRFQDMEAELMPRGYNGIWKMRTGDPVDGCAIFWRVSRFKLLHEESIEFNKLGLRDNVAQICVFESLNQQKNSNPLAISASPENANRVVVCNIHVLFNPKRGDIKLGQIRVLLDRAHVVSKIWDGAPIVVCGDFNCTPKSPLYNFIVEQKMDLSELPRDKVSGQASAEIHLSRPSYANYRPETADDSAQVSAVNHKEADKSDFPPDVHKLTCVSESGHGTSTGSCSTQFSADNGTTDFSISENHASGTLSSFPREGGSSICQIKDTSDEFNSANSNTNNYSQVTENGHKENDDASSSATVGLTRKYGESNLHTISETQSTHDKNVTLSGNLSSNDISDSKSGGTFNSFVSQVEQRCDNSSPNSLEVSSSESPAVSSSLSAVNNKDDTSTSYGLNFQCELTSFDSSLDEKLESLSLNEVLNETKEDEILAEDCSSFLSELHNSGDRFPTDLSDFRRSNYGDSDEFSKEYSYNKDLHSHGDEILDDTTDVDYEVVDVEKYSYDPSAWTPMEIQNATGSADCKVMGHPLKLRSVYGEVEDSSGLRDSSGEPLVTSYHRRFLGTVDYIWRSEGLQTAKVLAPIPKHVMQWTQGFPTKKWGSDHIALVSELAFTKDVSSESDNL</sequence>
<dbReference type="Pfam" id="PF00583">
    <property type="entry name" value="Acetyltransf_1"/>
    <property type="match status" value="1"/>
</dbReference>
<dbReference type="PROSITE" id="PS51186">
    <property type="entry name" value="GNAT"/>
    <property type="match status" value="1"/>
</dbReference>
<dbReference type="Proteomes" id="UP001604336">
    <property type="component" value="Unassembled WGS sequence"/>
</dbReference>
<feature type="compositionally biased region" description="Pro residues" evidence="1">
    <location>
        <begin position="200"/>
        <end position="215"/>
    </location>
</feature>
<dbReference type="CDD" id="cd04301">
    <property type="entry name" value="NAT_SF"/>
    <property type="match status" value="1"/>
</dbReference>
<accession>A0ABD1TW25</accession>
<feature type="region of interest" description="Disordered" evidence="1">
    <location>
        <begin position="150"/>
        <end position="271"/>
    </location>
</feature>
<dbReference type="InterPro" id="IPR005135">
    <property type="entry name" value="Endo/exonuclease/phosphatase"/>
</dbReference>
<dbReference type="Gene3D" id="3.40.630.30">
    <property type="match status" value="1"/>
</dbReference>
<feature type="compositionally biased region" description="Polar residues" evidence="1">
    <location>
        <begin position="672"/>
        <end position="686"/>
    </location>
</feature>
<evidence type="ECO:0000256" key="1">
    <source>
        <dbReference type="SAM" id="MobiDB-lite"/>
    </source>
</evidence>
<feature type="region of interest" description="Disordered" evidence="1">
    <location>
        <begin position="519"/>
        <end position="549"/>
    </location>
</feature>
<dbReference type="Pfam" id="PF03372">
    <property type="entry name" value="Exo_endo_phos"/>
    <property type="match status" value="1"/>
</dbReference>
<protein>
    <submittedName>
        <fullName evidence="3">Carbon catabolite repressor protein 46</fullName>
    </submittedName>
</protein>
<feature type="region of interest" description="Disordered" evidence="1">
    <location>
        <begin position="663"/>
        <end position="686"/>
    </location>
</feature>
<dbReference type="PANTHER" id="PTHR12121:SF85">
    <property type="entry name" value="CARBON CATABOLITE REPRESSOR PROTEIN 4 HOMOLOG 6"/>
    <property type="match status" value="1"/>
</dbReference>
<evidence type="ECO:0000259" key="2">
    <source>
        <dbReference type="PROSITE" id="PS51186"/>
    </source>
</evidence>